<feature type="chain" id="PRO_5036240816" description="Glycosyl hydrolases family 43" evidence="1">
    <location>
        <begin position="19"/>
        <end position="376"/>
    </location>
</feature>
<dbReference type="EMBL" id="CP031517">
    <property type="protein sequence ID" value="QOS40978.1"/>
    <property type="molecule type" value="Genomic_DNA"/>
</dbReference>
<gene>
    <name evidence="3" type="ORF">DYE49_11185</name>
    <name evidence="2" type="ORF">HNP77_001489</name>
</gene>
<sequence length="376" mass="41253">MKKLIKNLVKALSVSAIACVAMTGCQDKIDGVTPSDWSEGVMATSAWVMAGTGSTISTSSDVLHLAYSEDGLSWTLLTSSAYTSGIGSTHIRDPYIFRMNDGTFVLLAADFTSDGMFYDPGAGEDWSYGNNPSKRIIVAFSDDLVTWNYEHTLTLTDSTGKYGVRYPRAMYNKFDRCYDIYFTWDNGDGVQGIYYVQTEDFLTLKYDDVHTVFSSDHSVGQATVVKGSSNYYLMCRDTRDSDDDVLETKLGGDIQCAKLKTWGDGTFSIMGDADAAIGNKKSNYYVNRGSDQNNVLWQSEPCVYQLASGKWIMLVNYVSSAGADGQYAAYETENIDDPTSWTDCTSSVTKFSSGRIVGTSVTRITAAELDVLKAAF</sequence>
<protein>
    <recommendedName>
        <fullName evidence="6">Glycosyl hydrolases family 43</fullName>
    </recommendedName>
</protein>
<name>A0A840SEF6_9SPIR</name>
<dbReference type="PROSITE" id="PS51257">
    <property type="entry name" value="PROKAR_LIPOPROTEIN"/>
    <property type="match status" value="1"/>
</dbReference>
<dbReference type="EMBL" id="JACHFR010000002">
    <property type="protein sequence ID" value="MBB5219120.1"/>
    <property type="molecule type" value="Genomic_DNA"/>
</dbReference>
<evidence type="ECO:0000313" key="2">
    <source>
        <dbReference type="EMBL" id="MBB5219120.1"/>
    </source>
</evidence>
<evidence type="ECO:0000256" key="1">
    <source>
        <dbReference type="SAM" id="SignalP"/>
    </source>
</evidence>
<dbReference type="Proteomes" id="UP000593591">
    <property type="component" value="Chromosome"/>
</dbReference>
<dbReference type="AlphaFoldDB" id="A0A840SEF6"/>
<dbReference type="Proteomes" id="UP000578697">
    <property type="component" value="Unassembled WGS sequence"/>
</dbReference>
<evidence type="ECO:0000313" key="3">
    <source>
        <dbReference type="EMBL" id="QOS40978.1"/>
    </source>
</evidence>
<dbReference type="InterPro" id="IPR023296">
    <property type="entry name" value="Glyco_hydro_beta-prop_sf"/>
</dbReference>
<accession>A0A840SEF6</accession>
<reference evidence="2 4" key="2">
    <citation type="submission" date="2020-08" db="EMBL/GenBank/DDBJ databases">
        <title>Genomic Encyclopedia of Type Strains, Phase IV (KMG-IV): sequencing the most valuable type-strain genomes for metagenomic binning, comparative biology and taxonomic classification.</title>
        <authorList>
            <person name="Goeker M."/>
        </authorList>
    </citation>
    <scope>NUCLEOTIDE SEQUENCE [LARGE SCALE GENOMIC DNA]</scope>
    <source>
        <strain evidence="2 4">DSM 103679</strain>
    </source>
</reference>
<proteinExistence type="predicted"/>
<dbReference type="KEGG" id="trc:DYE49_11185"/>
<evidence type="ECO:0000313" key="4">
    <source>
        <dbReference type="Proteomes" id="UP000578697"/>
    </source>
</evidence>
<dbReference type="RefSeq" id="WP_184652547.1">
    <property type="nucleotide sequence ID" value="NZ_JACHFR010000002.1"/>
</dbReference>
<dbReference type="Gene3D" id="2.115.10.20">
    <property type="entry name" value="Glycosyl hydrolase domain, family 43"/>
    <property type="match status" value="1"/>
</dbReference>
<reference evidence="3 5" key="1">
    <citation type="submission" date="2018-08" db="EMBL/GenBank/DDBJ databases">
        <title>The first complete genome of Treponema rectale (CHPAT), a commensal spirochete of the bovine rectum.</title>
        <authorList>
            <person name="Staton G.J."/>
            <person name="Clegg S.R."/>
            <person name="Carter S.D."/>
            <person name="Radford A.D."/>
            <person name="Darby A."/>
            <person name="Hall N."/>
            <person name="Birtles R.J."/>
            <person name="Evans N.J."/>
        </authorList>
    </citation>
    <scope>NUCLEOTIDE SEQUENCE [LARGE SCALE GENOMIC DNA]</scope>
    <source>
        <strain evidence="3 5">CHPA</strain>
    </source>
</reference>
<evidence type="ECO:0000313" key="5">
    <source>
        <dbReference type="Proteomes" id="UP000593591"/>
    </source>
</evidence>
<organism evidence="2 4">
    <name type="scientific">Treponema rectale</name>
    <dbReference type="NCBI Taxonomy" id="744512"/>
    <lineage>
        <taxon>Bacteria</taxon>
        <taxon>Pseudomonadati</taxon>
        <taxon>Spirochaetota</taxon>
        <taxon>Spirochaetia</taxon>
        <taxon>Spirochaetales</taxon>
        <taxon>Treponemataceae</taxon>
        <taxon>Treponema</taxon>
    </lineage>
</organism>
<dbReference type="SUPFAM" id="SSF75005">
    <property type="entry name" value="Arabinanase/levansucrase/invertase"/>
    <property type="match status" value="1"/>
</dbReference>
<evidence type="ECO:0008006" key="6">
    <source>
        <dbReference type="Google" id="ProtNLM"/>
    </source>
</evidence>
<feature type="signal peptide" evidence="1">
    <location>
        <begin position="1"/>
        <end position="18"/>
    </location>
</feature>
<keyword evidence="4" id="KW-1185">Reference proteome</keyword>
<keyword evidence="1" id="KW-0732">Signal</keyword>